<dbReference type="Gene3D" id="1.10.10.10">
    <property type="entry name" value="Winged helix-like DNA-binding domain superfamily/Winged helix DNA-binding domain"/>
    <property type="match status" value="1"/>
</dbReference>
<evidence type="ECO:0000313" key="3">
    <source>
        <dbReference type="Proteomes" id="UP000183413"/>
    </source>
</evidence>
<dbReference type="EMBL" id="FOVH01000007">
    <property type="protein sequence ID" value="SFO54356.1"/>
    <property type="molecule type" value="Genomic_DNA"/>
</dbReference>
<evidence type="ECO:0000259" key="1">
    <source>
        <dbReference type="PROSITE" id="PS50995"/>
    </source>
</evidence>
<dbReference type="InterPro" id="IPR000835">
    <property type="entry name" value="HTH_MarR-typ"/>
</dbReference>
<name>A0A1I5I2L7_9ACTN</name>
<gene>
    <name evidence="2" type="ORF">SAMN04489713_10764</name>
</gene>
<dbReference type="STRING" id="1993.SAMN04489713_10764"/>
<dbReference type="PANTHER" id="PTHR33164">
    <property type="entry name" value="TRANSCRIPTIONAL REGULATOR, MARR FAMILY"/>
    <property type="match status" value="1"/>
</dbReference>
<dbReference type="OrthoDB" id="9807800at2"/>
<accession>A0A1I5I2L7</accession>
<dbReference type="GeneID" id="99649150"/>
<dbReference type="SMART" id="SM00347">
    <property type="entry name" value="HTH_MARR"/>
    <property type="match status" value="1"/>
</dbReference>
<dbReference type="InterPro" id="IPR039422">
    <property type="entry name" value="MarR/SlyA-like"/>
</dbReference>
<dbReference type="PROSITE" id="PS50995">
    <property type="entry name" value="HTH_MARR_2"/>
    <property type="match status" value="1"/>
</dbReference>
<keyword evidence="3" id="KW-1185">Reference proteome</keyword>
<dbReference type="GO" id="GO:0006950">
    <property type="term" value="P:response to stress"/>
    <property type="evidence" value="ECO:0007669"/>
    <property type="project" value="TreeGrafter"/>
</dbReference>
<dbReference type="RefSeq" id="WP_021592081.1">
    <property type="nucleotide sequence ID" value="NZ_CP083237.1"/>
</dbReference>
<dbReference type="PANTHER" id="PTHR33164:SF43">
    <property type="entry name" value="HTH-TYPE TRANSCRIPTIONAL REPRESSOR YETL"/>
    <property type="match status" value="1"/>
</dbReference>
<dbReference type="Proteomes" id="UP000183413">
    <property type="component" value="Unassembled WGS sequence"/>
</dbReference>
<dbReference type="GO" id="GO:0003700">
    <property type="term" value="F:DNA-binding transcription factor activity"/>
    <property type="evidence" value="ECO:0007669"/>
    <property type="project" value="InterPro"/>
</dbReference>
<sequence length="151" mass="16170">MSSQPSSGTDGSTAESAGPNLVDGLAQLSFHIQKLLADVGAPLDLSVTQLRLLGILRDRDPEMLHLAIRLGLDKSSVTGLVSRAEKRGLVQRMASPRDRRAVIVTLTPEGRRVTHEAEAQVNDRINALLSHLSPAEQGQLTVLVAQILHGC</sequence>
<organism evidence="2 3">
    <name type="scientific">Actinomadura madurae</name>
    <dbReference type="NCBI Taxonomy" id="1993"/>
    <lineage>
        <taxon>Bacteria</taxon>
        <taxon>Bacillati</taxon>
        <taxon>Actinomycetota</taxon>
        <taxon>Actinomycetes</taxon>
        <taxon>Streptosporangiales</taxon>
        <taxon>Thermomonosporaceae</taxon>
        <taxon>Actinomadura</taxon>
    </lineage>
</organism>
<dbReference type="GO" id="GO:0003677">
    <property type="term" value="F:DNA binding"/>
    <property type="evidence" value="ECO:0007669"/>
    <property type="project" value="UniProtKB-KW"/>
</dbReference>
<keyword evidence="2" id="KW-0238">DNA-binding</keyword>
<dbReference type="eggNOG" id="COG1846">
    <property type="taxonomic scope" value="Bacteria"/>
</dbReference>
<reference evidence="2 3" key="1">
    <citation type="submission" date="2016-10" db="EMBL/GenBank/DDBJ databases">
        <authorList>
            <person name="de Groot N.N."/>
        </authorList>
    </citation>
    <scope>NUCLEOTIDE SEQUENCE [LARGE SCALE GENOMIC DNA]</scope>
    <source>
        <strain evidence="2 3">DSM 43067</strain>
    </source>
</reference>
<dbReference type="Pfam" id="PF01047">
    <property type="entry name" value="MarR"/>
    <property type="match status" value="1"/>
</dbReference>
<dbReference type="InterPro" id="IPR036388">
    <property type="entry name" value="WH-like_DNA-bd_sf"/>
</dbReference>
<protein>
    <submittedName>
        <fullName evidence="2">DNA-binding transcriptional regulator, MarR family</fullName>
    </submittedName>
</protein>
<dbReference type="InParanoid" id="A0A1I5I2L7"/>
<dbReference type="AlphaFoldDB" id="A0A1I5I2L7"/>
<dbReference type="SUPFAM" id="SSF46785">
    <property type="entry name" value="Winged helix' DNA-binding domain"/>
    <property type="match status" value="1"/>
</dbReference>
<evidence type="ECO:0000313" key="2">
    <source>
        <dbReference type="EMBL" id="SFO54356.1"/>
    </source>
</evidence>
<dbReference type="InterPro" id="IPR036390">
    <property type="entry name" value="WH_DNA-bd_sf"/>
</dbReference>
<dbReference type="PRINTS" id="PR00598">
    <property type="entry name" value="HTHMARR"/>
</dbReference>
<feature type="domain" description="HTH marR-type" evidence="1">
    <location>
        <begin position="18"/>
        <end position="149"/>
    </location>
</feature>
<proteinExistence type="predicted"/>